<keyword evidence="6 9" id="KW-0067">ATP-binding</keyword>
<feature type="binding site" evidence="9">
    <location>
        <position position="73"/>
    </location>
    <ligand>
        <name>ATP</name>
        <dbReference type="ChEBI" id="CHEBI:30616"/>
    </ligand>
</feature>
<dbReference type="FunFam" id="3.30.200.20:FF:000003">
    <property type="entry name" value="Non-specific serine/threonine protein kinase"/>
    <property type="match status" value="1"/>
</dbReference>
<dbReference type="GO" id="GO:0005737">
    <property type="term" value="C:cytoplasm"/>
    <property type="evidence" value="ECO:0007669"/>
    <property type="project" value="TreeGrafter"/>
</dbReference>
<dbReference type="Proteomes" id="UP001474421">
    <property type="component" value="Unassembled WGS sequence"/>
</dbReference>
<comment type="caution">
    <text evidence="12">The sequence shown here is derived from an EMBL/GenBank/DDBJ whole genome shotgun (WGS) entry which is preliminary data.</text>
</comment>
<dbReference type="EMBL" id="JAOTOJ010000010">
    <property type="protein sequence ID" value="KAK9394984.1"/>
    <property type="molecule type" value="Genomic_DNA"/>
</dbReference>
<comment type="catalytic activity">
    <reaction evidence="7">
        <text>L-threonyl-[protein] + ATP = O-phospho-L-threonyl-[protein] + ADP + H(+)</text>
        <dbReference type="Rhea" id="RHEA:46608"/>
        <dbReference type="Rhea" id="RHEA-COMP:11060"/>
        <dbReference type="Rhea" id="RHEA-COMP:11605"/>
        <dbReference type="ChEBI" id="CHEBI:15378"/>
        <dbReference type="ChEBI" id="CHEBI:30013"/>
        <dbReference type="ChEBI" id="CHEBI:30616"/>
        <dbReference type="ChEBI" id="CHEBI:61977"/>
        <dbReference type="ChEBI" id="CHEBI:456216"/>
        <dbReference type="EC" id="2.7.11.1"/>
    </reaction>
</comment>
<dbReference type="InterPro" id="IPR017441">
    <property type="entry name" value="Protein_kinase_ATP_BS"/>
</dbReference>
<evidence type="ECO:0000313" key="12">
    <source>
        <dbReference type="EMBL" id="KAK9394984.1"/>
    </source>
</evidence>
<feature type="region of interest" description="Disordered" evidence="10">
    <location>
        <begin position="1"/>
        <end position="34"/>
    </location>
</feature>
<evidence type="ECO:0000256" key="6">
    <source>
        <dbReference type="ARBA" id="ARBA00022840"/>
    </source>
</evidence>
<dbReference type="GO" id="GO:0005524">
    <property type="term" value="F:ATP binding"/>
    <property type="evidence" value="ECO:0007669"/>
    <property type="project" value="UniProtKB-UniRule"/>
</dbReference>
<keyword evidence="5 12" id="KW-0418">Kinase</keyword>
<evidence type="ECO:0000313" key="13">
    <source>
        <dbReference type="Proteomes" id="UP001474421"/>
    </source>
</evidence>
<dbReference type="Gene3D" id="3.30.200.20">
    <property type="entry name" value="Phosphorylase Kinase, domain 1"/>
    <property type="match status" value="1"/>
</dbReference>
<dbReference type="InterPro" id="IPR000719">
    <property type="entry name" value="Prot_kinase_dom"/>
</dbReference>
<dbReference type="GO" id="GO:0000226">
    <property type="term" value="P:microtubule cytoskeleton organization"/>
    <property type="evidence" value="ECO:0007669"/>
    <property type="project" value="TreeGrafter"/>
</dbReference>
<evidence type="ECO:0000256" key="10">
    <source>
        <dbReference type="SAM" id="MobiDB-lite"/>
    </source>
</evidence>
<feature type="compositionally biased region" description="Pro residues" evidence="10">
    <location>
        <begin position="18"/>
        <end position="30"/>
    </location>
</feature>
<evidence type="ECO:0000256" key="2">
    <source>
        <dbReference type="ARBA" id="ARBA00022527"/>
    </source>
</evidence>
<dbReference type="Pfam" id="PF00069">
    <property type="entry name" value="Pkinase"/>
    <property type="match status" value="1"/>
</dbReference>
<dbReference type="PANTHER" id="PTHR24346:SF38">
    <property type="entry name" value="NON-SPECIFIC SERINE_THREONINE PROTEIN KINASE"/>
    <property type="match status" value="1"/>
</dbReference>
<evidence type="ECO:0000256" key="8">
    <source>
        <dbReference type="ARBA" id="ARBA00048679"/>
    </source>
</evidence>
<dbReference type="EC" id="2.7.11.1" evidence="1"/>
<feature type="domain" description="Protein kinase" evidence="11">
    <location>
        <begin position="44"/>
        <end position="160"/>
    </location>
</feature>
<dbReference type="AlphaFoldDB" id="A0AAW1AYN0"/>
<keyword evidence="4 9" id="KW-0547">Nucleotide-binding</keyword>
<evidence type="ECO:0000259" key="11">
    <source>
        <dbReference type="PROSITE" id="PS50011"/>
    </source>
</evidence>
<evidence type="ECO:0000256" key="3">
    <source>
        <dbReference type="ARBA" id="ARBA00022679"/>
    </source>
</evidence>
<dbReference type="GO" id="GO:0050321">
    <property type="term" value="F:tau-protein kinase activity"/>
    <property type="evidence" value="ECO:0007669"/>
    <property type="project" value="TreeGrafter"/>
</dbReference>
<dbReference type="PROSITE" id="PS50011">
    <property type="entry name" value="PROTEIN_KINASE_DOM"/>
    <property type="match status" value="1"/>
</dbReference>
<accession>A0AAW1AYN0</accession>
<gene>
    <name evidence="12" type="ORF">NXF25_014330</name>
</gene>
<dbReference type="SMART" id="SM00220">
    <property type="entry name" value="S_TKc"/>
    <property type="match status" value="1"/>
</dbReference>
<protein>
    <recommendedName>
        <fullName evidence="1">non-specific serine/threonine protein kinase</fullName>
        <ecNumber evidence="1">2.7.11.1</ecNumber>
    </recommendedName>
</protein>
<dbReference type="InterPro" id="IPR011009">
    <property type="entry name" value="Kinase-like_dom_sf"/>
</dbReference>
<dbReference type="PROSITE" id="PS00107">
    <property type="entry name" value="PROTEIN_KINASE_ATP"/>
    <property type="match status" value="1"/>
</dbReference>
<proteinExistence type="predicted"/>
<keyword evidence="2" id="KW-0723">Serine/threonine-protein kinase</keyword>
<evidence type="ECO:0000256" key="7">
    <source>
        <dbReference type="ARBA" id="ARBA00047899"/>
    </source>
</evidence>
<evidence type="ECO:0000256" key="1">
    <source>
        <dbReference type="ARBA" id="ARBA00012513"/>
    </source>
</evidence>
<dbReference type="GO" id="GO:0035556">
    <property type="term" value="P:intracellular signal transduction"/>
    <property type="evidence" value="ECO:0007669"/>
    <property type="project" value="TreeGrafter"/>
</dbReference>
<evidence type="ECO:0000256" key="4">
    <source>
        <dbReference type="ARBA" id="ARBA00022741"/>
    </source>
</evidence>
<sequence length="160" mass="17914">MVMAEPRRFPPAAALLLQPPPPPPPPPAQPSPRGASVPVRVGFYEIEGTLGKGNFAVVKLGRHRITRSEVAIKIIDKSQLDSVNLEKIYREVQIMKMLDHPHIIKLYQVMETKSMLYLVTEYAKNGEIFEHVTWTPAFCHMFNTLNEALGLSRPDASLAT</sequence>
<keyword evidence="13" id="KW-1185">Reference proteome</keyword>
<evidence type="ECO:0000256" key="9">
    <source>
        <dbReference type="PROSITE-ProRule" id="PRU10141"/>
    </source>
</evidence>
<comment type="catalytic activity">
    <reaction evidence="8">
        <text>L-seryl-[protein] + ATP = O-phospho-L-seryl-[protein] + ADP + H(+)</text>
        <dbReference type="Rhea" id="RHEA:17989"/>
        <dbReference type="Rhea" id="RHEA-COMP:9863"/>
        <dbReference type="Rhea" id="RHEA-COMP:11604"/>
        <dbReference type="ChEBI" id="CHEBI:15378"/>
        <dbReference type="ChEBI" id="CHEBI:29999"/>
        <dbReference type="ChEBI" id="CHEBI:30616"/>
        <dbReference type="ChEBI" id="CHEBI:83421"/>
        <dbReference type="ChEBI" id="CHEBI:456216"/>
        <dbReference type="EC" id="2.7.11.1"/>
    </reaction>
</comment>
<keyword evidence="3" id="KW-0808">Transferase</keyword>
<evidence type="ECO:0000256" key="5">
    <source>
        <dbReference type="ARBA" id="ARBA00022777"/>
    </source>
</evidence>
<reference evidence="12 13" key="1">
    <citation type="journal article" date="2024" name="Proc. Natl. Acad. Sci. U.S.A.">
        <title>The genetic regulatory architecture and epigenomic basis for age-related changes in rattlesnake venom.</title>
        <authorList>
            <person name="Hogan M.P."/>
            <person name="Holding M.L."/>
            <person name="Nystrom G.S."/>
            <person name="Colston T.J."/>
            <person name="Bartlett D.A."/>
            <person name="Mason A.J."/>
            <person name="Ellsworth S.A."/>
            <person name="Rautsaw R.M."/>
            <person name="Lawrence K.C."/>
            <person name="Strickland J.L."/>
            <person name="He B."/>
            <person name="Fraser P."/>
            <person name="Margres M.J."/>
            <person name="Gilbert D.M."/>
            <person name="Gibbs H.L."/>
            <person name="Parkinson C.L."/>
            <person name="Rokyta D.R."/>
        </authorList>
    </citation>
    <scope>NUCLEOTIDE SEQUENCE [LARGE SCALE GENOMIC DNA]</scope>
    <source>
        <strain evidence="12">DRR0105</strain>
    </source>
</reference>
<organism evidence="12 13">
    <name type="scientific">Crotalus adamanteus</name>
    <name type="common">Eastern diamondback rattlesnake</name>
    <dbReference type="NCBI Taxonomy" id="8729"/>
    <lineage>
        <taxon>Eukaryota</taxon>
        <taxon>Metazoa</taxon>
        <taxon>Chordata</taxon>
        <taxon>Craniata</taxon>
        <taxon>Vertebrata</taxon>
        <taxon>Euteleostomi</taxon>
        <taxon>Lepidosauria</taxon>
        <taxon>Squamata</taxon>
        <taxon>Bifurcata</taxon>
        <taxon>Unidentata</taxon>
        <taxon>Episquamata</taxon>
        <taxon>Toxicofera</taxon>
        <taxon>Serpentes</taxon>
        <taxon>Colubroidea</taxon>
        <taxon>Viperidae</taxon>
        <taxon>Crotalinae</taxon>
        <taxon>Crotalus</taxon>
    </lineage>
</organism>
<name>A0AAW1AYN0_CROAD</name>
<dbReference type="SUPFAM" id="SSF56112">
    <property type="entry name" value="Protein kinase-like (PK-like)"/>
    <property type="match status" value="1"/>
</dbReference>
<dbReference type="PANTHER" id="PTHR24346">
    <property type="entry name" value="MAP/MICROTUBULE AFFINITY-REGULATING KINASE"/>
    <property type="match status" value="1"/>
</dbReference>